<dbReference type="PANTHER" id="PTHR42711:SF19">
    <property type="entry name" value="DOXORUBICIN RESISTANCE ATP-BINDING PROTEIN DRRA"/>
    <property type="match status" value="1"/>
</dbReference>
<dbReference type="Gene3D" id="3.40.50.300">
    <property type="entry name" value="P-loop containing nucleotide triphosphate hydrolases"/>
    <property type="match status" value="1"/>
</dbReference>
<keyword evidence="3" id="KW-0547">Nucleotide-binding</keyword>
<keyword evidence="4 8" id="KW-0067">ATP-binding</keyword>
<dbReference type="InterPro" id="IPR050763">
    <property type="entry name" value="ABC_transporter_ATP-binding"/>
</dbReference>
<dbReference type="SUPFAM" id="SSF52540">
    <property type="entry name" value="P-loop containing nucleoside triphosphate hydrolases"/>
    <property type="match status" value="1"/>
</dbReference>
<accession>A0ABW3TQB0</accession>
<feature type="region of interest" description="Disordered" evidence="6">
    <location>
        <begin position="1"/>
        <end position="25"/>
    </location>
</feature>
<evidence type="ECO:0000256" key="6">
    <source>
        <dbReference type="SAM" id="MobiDB-lite"/>
    </source>
</evidence>
<keyword evidence="2" id="KW-0813">Transport</keyword>
<dbReference type="InterPro" id="IPR003593">
    <property type="entry name" value="AAA+_ATPase"/>
</dbReference>
<dbReference type="InterPro" id="IPR003439">
    <property type="entry name" value="ABC_transporter-like_ATP-bd"/>
</dbReference>
<organism evidence="8 9">
    <name type="scientific">Leucobacter albus</name>
    <dbReference type="NCBI Taxonomy" id="272210"/>
    <lineage>
        <taxon>Bacteria</taxon>
        <taxon>Bacillati</taxon>
        <taxon>Actinomycetota</taxon>
        <taxon>Actinomycetes</taxon>
        <taxon>Micrococcales</taxon>
        <taxon>Microbacteriaceae</taxon>
        <taxon>Leucobacter</taxon>
    </lineage>
</organism>
<gene>
    <name evidence="8" type="ORF">ACFQ3U_12090</name>
</gene>
<evidence type="ECO:0000256" key="5">
    <source>
        <dbReference type="ARBA" id="ARBA00023251"/>
    </source>
</evidence>
<protein>
    <submittedName>
        <fullName evidence="8">ABC transporter ATP-binding protein</fullName>
    </submittedName>
</protein>
<name>A0ABW3TQB0_9MICO</name>
<dbReference type="EMBL" id="JBHTLY010000005">
    <property type="protein sequence ID" value="MFD1202633.1"/>
    <property type="molecule type" value="Genomic_DNA"/>
</dbReference>
<dbReference type="Proteomes" id="UP001597181">
    <property type="component" value="Unassembled WGS sequence"/>
</dbReference>
<feature type="compositionally biased region" description="Pro residues" evidence="6">
    <location>
        <begin position="9"/>
        <end position="22"/>
    </location>
</feature>
<comment type="subcellular location">
    <subcellularLocation>
        <location evidence="1">Cell membrane</location>
        <topology evidence="1">Peripheral membrane protein</topology>
    </subcellularLocation>
</comment>
<evidence type="ECO:0000256" key="3">
    <source>
        <dbReference type="ARBA" id="ARBA00022741"/>
    </source>
</evidence>
<dbReference type="PROSITE" id="PS50893">
    <property type="entry name" value="ABC_TRANSPORTER_2"/>
    <property type="match status" value="1"/>
</dbReference>
<evidence type="ECO:0000256" key="2">
    <source>
        <dbReference type="ARBA" id="ARBA00022448"/>
    </source>
</evidence>
<dbReference type="Pfam" id="PF00005">
    <property type="entry name" value="ABC_tran"/>
    <property type="match status" value="1"/>
</dbReference>
<keyword evidence="5" id="KW-0046">Antibiotic resistance</keyword>
<evidence type="ECO:0000259" key="7">
    <source>
        <dbReference type="PROSITE" id="PS50893"/>
    </source>
</evidence>
<evidence type="ECO:0000313" key="9">
    <source>
        <dbReference type="Proteomes" id="UP001597181"/>
    </source>
</evidence>
<evidence type="ECO:0000256" key="1">
    <source>
        <dbReference type="ARBA" id="ARBA00004202"/>
    </source>
</evidence>
<proteinExistence type="predicted"/>
<dbReference type="SMART" id="SM00382">
    <property type="entry name" value="AAA"/>
    <property type="match status" value="1"/>
</dbReference>
<sequence length="333" mass="34975">MSSYTSHPPHLPPPTGPSPSEPHPGNIVLEVSNLVKRYRRSAHPANDDISLTARAGRVLGVLGHNGAGKTTVVNQIVGLLRPTSGSIRVGGIDAVAHPARAREIVAVQAQANVPITGLSPRKAVELVGRIRGGEPSTVTRRTGELLDALDLGPWADTPAEKISGGIARLTAFCMTVVQPSSLVILDEPTNDVDPARRRLLWAAIRDTAARGAAVLLVTHNVREAERTVDDLVVLDRGRVLATGTPAQLTAHTRGELLLELDGEHLPELPHGLRAATETAAQATVPVPAARGAEVVAWAQAAVEQGQIERFALTPASLEDTYLELVGAGTEVAA</sequence>
<evidence type="ECO:0000256" key="4">
    <source>
        <dbReference type="ARBA" id="ARBA00022840"/>
    </source>
</evidence>
<keyword evidence="9" id="KW-1185">Reference proteome</keyword>
<dbReference type="PANTHER" id="PTHR42711">
    <property type="entry name" value="ABC TRANSPORTER ATP-BINDING PROTEIN"/>
    <property type="match status" value="1"/>
</dbReference>
<dbReference type="InterPro" id="IPR027417">
    <property type="entry name" value="P-loop_NTPase"/>
</dbReference>
<reference evidence="9" key="1">
    <citation type="journal article" date="2019" name="Int. J. Syst. Evol. Microbiol.">
        <title>The Global Catalogue of Microorganisms (GCM) 10K type strain sequencing project: providing services to taxonomists for standard genome sequencing and annotation.</title>
        <authorList>
            <consortium name="The Broad Institute Genomics Platform"/>
            <consortium name="The Broad Institute Genome Sequencing Center for Infectious Disease"/>
            <person name="Wu L."/>
            <person name="Ma J."/>
        </authorList>
    </citation>
    <scope>NUCLEOTIDE SEQUENCE [LARGE SCALE GENOMIC DNA]</scope>
    <source>
        <strain evidence="9">CCUG 50213</strain>
    </source>
</reference>
<comment type="caution">
    <text evidence="8">The sequence shown here is derived from an EMBL/GenBank/DDBJ whole genome shotgun (WGS) entry which is preliminary data.</text>
</comment>
<feature type="domain" description="ABC transporter" evidence="7">
    <location>
        <begin position="29"/>
        <end position="261"/>
    </location>
</feature>
<dbReference type="RefSeq" id="WP_343960612.1">
    <property type="nucleotide sequence ID" value="NZ_BAAAKZ010000008.1"/>
</dbReference>
<evidence type="ECO:0000313" key="8">
    <source>
        <dbReference type="EMBL" id="MFD1202633.1"/>
    </source>
</evidence>
<dbReference type="GO" id="GO:0005524">
    <property type="term" value="F:ATP binding"/>
    <property type="evidence" value="ECO:0007669"/>
    <property type="project" value="UniProtKB-KW"/>
</dbReference>